<dbReference type="Proteomes" id="UP000268436">
    <property type="component" value="Unassembled WGS sequence"/>
</dbReference>
<comment type="caution">
    <text evidence="1">The sequence shown here is derived from an EMBL/GenBank/DDBJ whole genome shotgun (WGS) entry which is preliminary data.</text>
</comment>
<keyword evidence="2" id="KW-1185">Reference proteome</keyword>
<name>A0ABY0BJN8_MORCA</name>
<evidence type="ECO:0000313" key="1">
    <source>
        <dbReference type="EMBL" id="RUO15951.1"/>
    </source>
</evidence>
<reference evidence="1 2" key="1">
    <citation type="submission" date="2018-12" db="EMBL/GenBank/DDBJ databases">
        <title>Persistence of Moraxella catarrhalis in Chronic Obstructive Pulmonary Disease and Regulation of the Hag/MID Adhesin.</title>
        <authorList>
            <person name="Murphy T."/>
            <person name="Zhao X."/>
            <person name="Vyas G."/>
            <person name="Aluvathingal J."/>
            <person name="Nadendla S."/>
            <person name="Tallon L."/>
            <person name="Tettelin H."/>
        </authorList>
    </citation>
    <scope>NUCLEOTIDE SEQUENCE [LARGE SCALE GENOMIC DNA]</scope>
    <source>
        <strain evidence="1 2">173P27B1</strain>
    </source>
</reference>
<accession>A0ABY0BJN8</accession>
<gene>
    <name evidence="1" type="ORF">EJK54_0767</name>
</gene>
<sequence>MRIKTKFHQLVKKNISKIAFCIKLSGLCTDTNKRLHNI</sequence>
<evidence type="ECO:0000313" key="2">
    <source>
        <dbReference type="Proteomes" id="UP000268436"/>
    </source>
</evidence>
<protein>
    <submittedName>
        <fullName evidence="1">Uncharacterized protein</fullName>
    </submittedName>
</protein>
<organism evidence="1 2">
    <name type="scientific">Moraxella catarrhalis</name>
    <name type="common">Branhamella catarrhalis</name>
    <dbReference type="NCBI Taxonomy" id="480"/>
    <lineage>
        <taxon>Bacteria</taxon>
        <taxon>Pseudomonadati</taxon>
        <taxon>Pseudomonadota</taxon>
        <taxon>Gammaproteobacteria</taxon>
        <taxon>Moraxellales</taxon>
        <taxon>Moraxellaceae</taxon>
        <taxon>Moraxella</taxon>
    </lineage>
</organism>
<proteinExistence type="predicted"/>
<dbReference type="EMBL" id="RYER01000018">
    <property type="protein sequence ID" value="RUO15951.1"/>
    <property type="molecule type" value="Genomic_DNA"/>
</dbReference>